<dbReference type="GO" id="GO:0033608">
    <property type="term" value="F:formyl-CoA transferase activity"/>
    <property type="evidence" value="ECO:0007669"/>
    <property type="project" value="UniProtKB-EC"/>
</dbReference>
<reference evidence="3" key="2">
    <citation type="submission" date="2014-11" db="EMBL/GenBank/DDBJ databases">
        <title>Draft genome sequence of Hydrogenophaga intermedia S1.</title>
        <authorList>
            <person name="Gan H.M."/>
            <person name="Chew T.H."/>
            <person name="Stolz A."/>
        </authorList>
    </citation>
    <scope>NUCLEOTIDE SEQUENCE [LARGE SCALE GENOMIC DNA]</scope>
    <source>
        <strain evidence="3">S1</strain>
    </source>
</reference>
<evidence type="ECO:0000256" key="1">
    <source>
        <dbReference type="ARBA" id="ARBA00022679"/>
    </source>
</evidence>
<dbReference type="InterPro" id="IPR023606">
    <property type="entry name" value="CoA-Trfase_III_dom_1_sf"/>
</dbReference>
<name>A0A1L1PQ45_HYDIT</name>
<dbReference type="PANTHER" id="PTHR48207:SF4">
    <property type="entry name" value="BLL6097 PROTEIN"/>
    <property type="match status" value="1"/>
</dbReference>
<dbReference type="Gene3D" id="3.30.1540.10">
    <property type="entry name" value="formyl-coa transferase, domain 3"/>
    <property type="match status" value="1"/>
</dbReference>
<dbReference type="Gene3D" id="3.40.50.10540">
    <property type="entry name" value="Crotonobetainyl-coa:carnitine coa-transferase, domain 1"/>
    <property type="match status" value="1"/>
</dbReference>
<evidence type="ECO:0000313" key="2">
    <source>
        <dbReference type="EMBL" id="CDN86701.1"/>
    </source>
</evidence>
<protein>
    <submittedName>
        <fullName evidence="2">L-carnitine dehydratase</fullName>
        <ecNumber evidence="2">2.8.3.16</ecNumber>
    </submittedName>
</protein>
<reference evidence="3" key="1">
    <citation type="submission" date="2014-02" db="EMBL/GenBank/DDBJ databases">
        <authorList>
            <person name="Gan H."/>
        </authorList>
    </citation>
    <scope>NUCLEOTIDE SEQUENCE [LARGE SCALE GENOMIC DNA]</scope>
    <source>
        <strain evidence="3">S1</strain>
    </source>
</reference>
<accession>A0A1L1PQ45</accession>
<dbReference type="InterPro" id="IPR044855">
    <property type="entry name" value="CoA-Trfase_III_dom3_sf"/>
</dbReference>
<dbReference type="PANTHER" id="PTHR48207">
    <property type="entry name" value="SUCCINATE--HYDROXYMETHYLGLUTARATE COA-TRANSFERASE"/>
    <property type="match status" value="1"/>
</dbReference>
<gene>
    <name evidence="2" type="ORF">BN948_01109</name>
</gene>
<dbReference type="SUPFAM" id="SSF89796">
    <property type="entry name" value="CoA-transferase family III (CaiB/BaiF)"/>
    <property type="match status" value="1"/>
</dbReference>
<dbReference type="Pfam" id="PF02515">
    <property type="entry name" value="CoA_transf_3"/>
    <property type="match status" value="1"/>
</dbReference>
<dbReference type="RefSeq" id="WP_009519205.1">
    <property type="nucleotide sequence ID" value="NZ_CCAE010000005.1"/>
</dbReference>
<keyword evidence="1 2" id="KW-0808">Transferase</keyword>
<evidence type="ECO:0000313" key="3">
    <source>
        <dbReference type="Proteomes" id="UP000028878"/>
    </source>
</evidence>
<keyword evidence="3" id="KW-1185">Reference proteome</keyword>
<dbReference type="Proteomes" id="UP000028878">
    <property type="component" value="Unassembled WGS sequence"/>
</dbReference>
<dbReference type="InterPro" id="IPR003673">
    <property type="entry name" value="CoA-Trfase_fam_III"/>
</dbReference>
<dbReference type="AlphaFoldDB" id="A0A1L1PQ45"/>
<dbReference type="InterPro" id="IPR050483">
    <property type="entry name" value="CoA-transferase_III_domain"/>
</dbReference>
<dbReference type="EMBL" id="CCAE010000005">
    <property type="protein sequence ID" value="CDN86701.1"/>
    <property type="molecule type" value="Genomic_DNA"/>
</dbReference>
<organism evidence="2 3">
    <name type="scientific">Hydrogenophaga intermedia</name>
    <dbReference type="NCBI Taxonomy" id="65786"/>
    <lineage>
        <taxon>Bacteria</taxon>
        <taxon>Pseudomonadati</taxon>
        <taxon>Pseudomonadota</taxon>
        <taxon>Betaproteobacteria</taxon>
        <taxon>Burkholderiales</taxon>
        <taxon>Comamonadaceae</taxon>
        <taxon>Hydrogenophaga</taxon>
    </lineage>
</organism>
<proteinExistence type="predicted"/>
<sequence>MIDSGVANFPAHVPRPEGAPLALEGVSVIDFSHFLAGPVGTMILADMGADVVKIEPPGRGDEFRHYPPVPEETPGQGAPYMWANRNKRSLAINLKTPQGLELVKALIAKADIVCENFSTGVMDRLGLGYEALEAVNPGLIYCSVSAYGRDGAFKDRLGFDPIAQAESGFMSLNGYPDREGVRTLSPVMDISTGMMVCNAILGALLARARTGRGQRIELALIDNAVLMTGYVPLQHLYSGSAPQRHGNISPDTCPSGVFMSQDKPFYLNCGNDKIFQRLARQVLDRPDLADDPVYADRNGRMARRAQLFELMNDMFSKQLWSFWQARMRDAQVPCGEVRSVGDALRSPEARERQLVTRIEHPVLGWIPNVRLPIRYSDTPLADPRPAPAVGQHTDELLSELLGYDAPGIASLRASGALG</sequence>
<dbReference type="EC" id="2.8.3.16" evidence="2"/>